<feature type="binding site" evidence="4">
    <location>
        <position position="35"/>
    </location>
    <ligand>
        <name>S-methyl-5'-thioadenosine</name>
        <dbReference type="ChEBI" id="CHEBI:17509"/>
    </ligand>
</feature>
<dbReference type="CDD" id="cd02440">
    <property type="entry name" value="AdoMet_MTases"/>
    <property type="match status" value="1"/>
</dbReference>
<feature type="domain" description="PABS" evidence="8">
    <location>
        <begin position="6"/>
        <end position="239"/>
    </location>
</feature>
<dbReference type="NCBIfam" id="TIGR00417">
    <property type="entry name" value="speE"/>
    <property type="match status" value="1"/>
</dbReference>
<dbReference type="InterPro" id="IPR030373">
    <property type="entry name" value="PABS_CS"/>
</dbReference>
<sequence length="282" mass="32635">MTELWNVWYSELHEGLSGFTVKIDRVVESLQSDFQRIDILETKDFGRLLVLYGSLMAADRDNNAYNEMITHVPLFTHPNPKRALIIGGGDCGALTEILKHPEVQECVMCEIDKMVVEVSKKYFPYLTTGADDPRAKLVFQDGKEYIVNGKDKFDVIMLDLSDPVGPAEELFQEPFYRNVYNRLNDDGILVAQSESPFFNQRSVKGIYANLKAVFPSVHMYTCFMPIYPSAYWSFAFCSKKYHPIKDFDRARWDRLKLKTRYYNADIHTAAFALPEFVKELFR</sequence>
<keyword evidence="2 4" id="KW-0808">Transferase</keyword>
<dbReference type="Pfam" id="PF01564">
    <property type="entry name" value="Spermine_synth"/>
    <property type="match status" value="1"/>
</dbReference>
<comment type="subunit">
    <text evidence="4">Homodimer or homotetramer.</text>
</comment>
<keyword evidence="4 7" id="KW-0745">Spermidine biosynthesis</keyword>
<dbReference type="Pfam" id="PF17284">
    <property type="entry name" value="Spermine_synt_N"/>
    <property type="match status" value="1"/>
</dbReference>
<dbReference type="InterPro" id="IPR029063">
    <property type="entry name" value="SAM-dependent_MTases_sf"/>
</dbReference>
<dbReference type="GO" id="GO:0004766">
    <property type="term" value="F:spermidine synthase activity"/>
    <property type="evidence" value="ECO:0007669"/>
    <property type="project" value="UniProtKB-UniRule"/>
</dbReference>
<dbReference type="Proteomes" id="UP000250918">
    <property type="component" value="Unassembled WGS sequence"/>
</dbReference>
<comment type="pathway">
    <text evidence="4">Amine and polyamine biosynthesis; spermidine biosynthesis; spermidine from putrescine: step 1/1.</text>
</comment>
<name>A0A855X2K6_9BACT</name>
<dbReference type="UniPathway" id="UPA00248">
    <property type="reaction ID" value="UER00314"/>
</dbReference>
<evidence type="ECO:0000313" key="10">
    <source>
        <dbReference type="Proteomes" id="UP000250918"/>
    </source>
</evidence>
<dbReference type="EC" id="2.5.1.16" evidence="4"/>
<evidence type="ECO:0000256" key="5">
    <source>
        <dbReference type="PROSITE-ProRule" id="PRU00354"/>
    </source>
</evidence>
<feature type="binding site" evidence="4">
    <location>
        <begin position="141"/>
        <end position="142"/>
    </location>
    <ligand>
        <name>S-methyl-5'-thioadenosine</name>
        <dbReference type="ChEBI" id="CHEBI:17509"/>
    </ligand>
</feature>
<gene>
    <name evidence="4" type="primary">speE</name>
    <name evidence="9" type="ORF">C3F09_11455</name>
</gene>
<comment type="similarity">
    <text evidence="1 4 6">Belongs to the spermidine/spermine synthase family.</text>
</comment>
<evidence type="ECO:0000256" key="2">
    <source>
        <dbReference type="ARBA" id="ARBA00022679"/>
    </source>
</evidence>
<feature type="active site" description="Proton acceptor" evidence="4 5">
    <location>
        <position position="159"/>
    </location>
</feature>
<comment type="catalytic activity">
    <reaction evidence="4 7">
        <text>S-adenosyl 3-(methylsulfanyl)propylamine + putrescine = S-methyl-5'-thioadenosine + spermidine + H(+)</text>
        <dbReference type="Rhea" id="RHEA:12721"/>
        <dbReference type="ChEBI" id="CHEBI:15378"/>
        <dbReference type="ChEBI" id="CHEBI:17509"/>
        <dbReference type="ChEBI" id="CHEBI:57443"/>
        <dbReference type="ChEBI" id="CHEBI:57834"/>
        <dbReference type="ChEBI" id="CHEBI:326268"/>
        <dbReference type="EC" id="2.5.1.16"/>
    </reaction>
</comment>
<evidence type="ECO:0000313" key="9">
    <source>
        <dbReference type="EMBL" id="PWB68536.1"/>
    </source>
</evidence>
<dbReference type="PANTHER" id="PTHR11558">
    <property type="entry name" value="SPERMIDINE/SPERMINE SYNTHASE"/>
    <property type="match status" value="1"/>
</dbReference>
<reference evidence="9 10" key="1">
    <citation type="journal article" date="2018" name="ISME J.">
        <title>A methanotrophic archaeon couples anaerobic oxidation of methane to Fe(III) reduction.</title>
        <authorList>
            <person name="Cai C."/>
            <person name="Leu A.O."/>
            <person name="Xie G.J."/>
            <person name="Guo J."/>
            <person name="Feng Y."/>
            <person name="Zhao J.X."/>
            <person name="Tyson G.W."/>
            <person name="Yuan Z."/>
            <person name="Hu S."/>
        </authorList>
    </citation>
    <scope>NUCLEOTIDE SEQUENCE [LARGE SCALE GENOMIC DNA]</scope>
    <source>
        <strain evidence="9">FeB_12</strain>
    </source>
</reference>
<comment type="caution">
    <text evidence="9">The sequence shown here is derived from an EMBL/GenBank/DDBJ whole genome shotgun (WGS) entry which is preliminary data.</text>
</comment>
<dbReference type="InterPro" id="IPR037163">
    <property type="entry name" value="Spermidine_synt_N_sf"/>
</dbReference>
<proteinExistence type="inferred from homology"/>
<dbReference type="Gene3D" id="2.30.140.10">
    <property type="entry name" value="Spermidine synthase, tetramerisation domain"/>
    <property type="match status" value="1"/>
</dbReference>
<keyword evidence="3 4" id="KW-0620">Polyamine biosynthesis</keyword>
<dbReference type="GO" id="GO:0005829">
    <property type="term" value="C:cytosol"/>
    <property type="evidence" value="ECO:0007669"/>
    <property type="project" value="TreeGrafter"/>
</dbReference>
<dbReference type="Gene3D" id="3.40.50.150">
    <property type="entry name" value="Vaccinia Virus protein VP39"/>
    <property type="match status" value="1"/>
</dbReference>
<dbReference type="AlphaFoldDB" id="A0A855X2K6"/>
<feature type="binding site" evidence="4">
    <location>
        <position position="110"/>
    </location>
    <ligand>
        <name>S-methyl-5'-thioadenosine</name>
        <dbReference type="ChEBI" id="CHEBI:17509"/>
    </ligand>
</feature>
<dbReference type="InterPro" id="IPR035246">
    <property type="entry name" value="Spermidine_synt_N"/>
</dbReference>
<accession>A0A855X2K6</accession>
<evidence type="ECO:0000256" key="1">
    <source>
        <dbReference type="ARBA" id="ARBA00007867"/>
    </source>
</evidence>
<dbReference type="GO" id="GO:0008295">
    <property type="term" value="P:spermidine biosynthetic process"/>
    <property type="evidence" value="ECO:0007669"/>
    <property type="project" value="UniProtKB-UniRule"/>
</dbReference>
<dbReference type="InterPro" id="IPR030374">
    <property type="entry name" value="PABS"/>
</dbReference>
<feature type="binding site" evidence="4">
    <location>
        <position position="90"/>
    </location>
    <ligand>
        <name>spermidine</name>
        <dbReference type="ChEBI" id="CHEBI:57834"/>
    </ligand>
</feature>
<dbReference type="NCBIfam" id="NF037959">
    <property type="entry name" value="MFS_SpdSyn"/>
    <property type="match status" value="1"/>
</dbReference>
<dbReference type="InterPro" id="IPR001045">
    <property type="entry name" value="Spermi_synthase"/>
</dbReference>
<dbReference type="PROSITE" id="PS51006">
    <property type="entry name" value="PABS_2"/>
    <property type="match status" value="1"/>
</dbReference>
<feature type="binding site" evidence="4">
    <location>
        <position position="166"/>
    </location>
    <ligand>
        <name>S-methyl-5'-thioadenosine</name>
        <dbReference type="ChEBI" id="CHEBI:17509"/>
    </ligand>
</feature>
<dbReference type="NCBIfam" id="NF002010">
    <property type="entry name" value="PRK00811.1"/>
    <property type="match status" value="1"/>
</dbReference>
<organism evidence="9 10">
    <name type="scientific">candidate division GN15 bacterium</name>
    <dbReference type="NCBI Taxonomy" id="2072418"/>
    <lineage>
        <taxon>Bacteria</taxon>
        <taxon>candidate division GN15</taxon>
    </lineage>
</organism>
<evidence type="ECO:0000256" key="7">
    <source>
        <dbReference type="RuleBase" id="RU003837"/>
    </source>
</evidence>
<dbReference type="SUPFAM" id="SSF53335">
    <property type="entry name" value="S-adenosyl-L-methionine-dependent methyltransferases"/>
    <property type="match status" value="1"/>
</dbReference>
<evidence type="ECO:0000256" key="6">
    <source>
        <dbReference type="RuleBase" id="RU003836"/>
    </source>
</evidence>
<evidence type="ECO:0000256" key="3">
    <source>
        <dbReference type="ARBA" id="ARBA00023115"/>
    </source>
</evidence>
<dbReference type="HAMAP" id="MF_00198">
    <property type="entry name" value="Spermidine_synth"/>
    <property type="match status" value="1"/>
</dbReference>
<evidence type="ECO:0000256" key="4">
    <source>
        <dbReference type="HAMAP-Rule" id="MF_00198"/>
    </source>
</evidence>
<dbReference type="PANTHER" id="PTHR11558:SF11">
    <property type="entry name" value="SPERMIDINE SYNTHASE"/>
    <property type="match status" value="1"/>
</dbReference>
<evidence type="ECO:0000259" key="8">
    <source>
        <dbReference type="PROSITE" id="PS51006"/>
    </source>
</evidence>
<comment type="caution">
    <text evidence="4">Lacks conserved residue(s) required for the propagation of feature annotation.</text>
</comment>
<comment type="function">
    <text evidence="4">Catalyzes the irreversible transfer of a propylamine group from the amino donor S-adenosylmethioninamine (decarboxy-AdoMet) to putrescine (1,4-diaminobutane) to yield spermidine.</text>
</comment>
<dbReference type="EMBL" id="PQAP01000197">
    <property type="protein sequence ID" value="PWB68536.1"/>
    <property type="molecule type" value="Genomic_DNA"/>
</dbReference>
<protein>
    <recommendedName>
        <fullName evidence="4">Polyamine aminopropyltransferase</fullName>
    </recommendedName>
    <alternativeName>
        <fullName evidence="4">Putrescine aminopropyltransferase</fullName>
        <shortName evidence="4">PAPT</shortName>
    </alternativeName>
    <alternativeName>
        <fullName evidence="4">Spermidine synthase</fullName>
        <shortName evidence="4">SPDS</shortName>
        <shortName evidence="4">SPDSY</shortName>
        <ecNumber evidence="4">2.5.1.16</ecNumber>
    </alternativeName>
</protein>
<dbReference type="PROSITE" id="PS01330">
    <property type="entry name" value="PABS_1"/>
    <property type="match status" value="1"/>
</dbReference>